<gene>
    <name evidence="3" type="ORF">LtaPh_0102000</name>
</gene>
<dbReference type="SUPFAM" id="SSF52788">
    <property type="entry name" value="Phosphotyrosine protein phosphatases I"/>
    <property type="match status" value="1"/>
</dbReference>
<accession>A0A640K8P2</accession>
<organism evidence="3 4">
    <name type="scientific">Leishmania tarentolae</name>
    <name type="common">Sauroleishmania tarentolae</name>
    <dbReference type="NCBI Taxonomy" id="5689"/>
    <lineage>
        <taxon>Eukaryota</taxon>
        <taxon>Discoba</taxon>
        <taxon>Euglenozoa</taxon>
        <taxon>Kinetoplastea</taxon>
        <taxon>Metakinetoplastina</taxon>
        <taxon>Trypanosomatida</taxon>
        <taxon>Trypanosomatidae</taxon>
        <taxon>Leishmaniinae</taxon>
        <taxon>Leishmania</taxon>
        <taxon>lizard Leishmania</taxon>
    </lineage>
</organism>
<evidence type="ECO:0000313" key="3">
    <source>
        <dbReference type="EMBL" id="GET85374.1"/>
    </source>
</evidence>
<dbReference type="InterPro" id="IPR023485">
    <property type="entry name" value="Ptyr_pPase"/>
</dbReference>
<dbReference type="VEuPathDB" id="TriTrypDB:LtaPh_0102000"/>
<comment type="caution">
    <text evidence="3">The sequence shown here is derived from an EMBL/GenBank/DDBJ whole genome shotgun (WGS) entry which is preliminary data.</text>
</comment>
<dbReference type="PANTHER" id="PTHR43428:SF1">
    <property type="entry name" value="ARSENATE REDUCTASE"/>
    <property type="match status" value="1"/>
</dbReference>
<dbReference type="Gene3D" id="3.40.50.2300">
    <property type="match status" value="1"/>
</dbReference>
<dbReference type="AlphaFoldDB" id="A0A640K8P2"/>
<dbReference type="InterPro" id="IPR036196">
    <property type="entry name" value="Ptyr_pPase_sf"/>
</dbReference>
<evidence type="ECO:0000313" key="4">
    <source>
        <dbReference type="Proteomes" id="UP000419144"/>
    </source>
</evidence>
<evidence type="ECO:0000256" key="1">
    <source>
        <dbReference type="ARBA" id="ARBA00022849"/>
    </source>
</evidence>
<dbReference type="SMART" id="SM00226">
    <property type="entry name" value="LMWPc"/>
    <property type="match status" value="1"/>
</dbReference>
<keyword evidence="1" id="KW-0059">Arsenical resistance</keyword>
<protein>
    <recommendedName>
        <fullName evidence="2">Phosphotyrosine protein phosphatase I domain-containing protein</fullName>
    </recommendedName>
</protein>
<reference evidence="3" key="1">
    <citation type="submission" date="2019-11" db="EMBL/GenBank/DDBJ databases">
        <title>Leishmania tarentolae CDS.</title>
        <authorList>
            <person name="Goto Y."/>
            <person name="Yamagishi J."/>
        </authorList>
    </citation>
    <scope>NUCLEOTIDE SEQUENCE [LARGE SCALE GENOMIC DNA]</scope>
    <source>
        <strain evidence="3">Parrot Tar II</strain>
    </source>
</reference>
<dbReference type="PANTHER" id="PTHR43428">
    <property type="entry name" value="ARSENATE REDUCTASE"/>
    <property type="match status" value="1"/>
</dbReference>
<sequence>MRGGGSVGPGALLPCPTSSTSPLTFSFPNAFSPRCDGSRTRLLSLLRLPPPSPRPRSHTGTGRYTHHLSTHCPMSSCRGIVVAGVTNGARTQMAEAFLRAFTGGRVFVCSGGVHHLGTVHPLAVATMAEVGIDVSRQSPSSLAGVRRQRDTYDVYVSVDDPYTERTSDRYQRRYTETEAAQRGPMGGAGLAASCASSSLDFGDPLLASATPAHWAVAQDATDGRQSWTLWSPRNPAIYHERSTRKLQDHLYEGEPLFLRVRPQELRKACRVQRRWEVPAVTRRFALETEAEQKTRFVQARDLLGSLALALVRDLEQVYGERILHEDTVAAYRKLAGTGC</sequence>
<evidence type="ECO:0000259" key="2">
    <source>
        <dbReference type="SMART" id="SM00226"/>
    </source>
</evidence>
<dbReference type="OrthoDB" id="271614at2759"/>
<feature type="domain" description="Phosphotyrosine protein phosphatase I" evidence="2">
    <location>
        <begin position="78"/>
        <end position="187"/>
    </location>
</feature>
<dbReference type="Proteomes" id="UP000419144">
    <property type="component" value="Unassembled WGS sequence"/>
</dbReference>
<keyword evidence="4" id="KW-1185">Reference proteome</keyword>
<dbReference type="EMBL" id="BLBS01000001">
    <property type="protein sequence ID" value="GET85374.1"/>
    <property type="molecule type" value="Genomic_DNA"/>
</dbReference>
<dbReference type="GO" id="GO:0046685">
    <property type="term" value="P:response to arsenic-containing substance"/>
    <property type="evidence" value="ECO:0007669"/>
    <property type="project" value="UniProtKB-KW"/>
</dbReference>
<proteinExistence type="predicted"/>
<name>A0A640K8P2_LEITA</name>